<dbReference type="OrthoDB" id="1052227at2759"/>
<evidence type="ECO:0000256" key="1">
    <source>
        <dbReference type="SAM" id="SignalP"/>
    </source>
</evidence>
<dbReference type="Proteomes" id="UP000653305">
    <property type="component" value="Unassembled WGS sequence"/>
</dbReference>
<organism evidence="2 3">
    <name type="scientific">Phtheirospermum japonicum</name>
    <dbReference type="NCBI Taxonomy" id="374723"/>
    <lineage>
        <taxon>Eukaryota</taxon>
        <taxon>Viridiplantae</taxon>
        <taxon>Streptophyta</taxon>
        <taxon>Embryophyta</taxon>
        <taxon>Tracheophyta</taxon>
        <taxon>Spermatophyta</taxon>
        <taxon>Magnoliopsida</taxon>
        <taxon>eudicotyledons</taxon>
        <taxon>Gunneridae</taxon>
        <taxon>Pentapetalae</taxon>
        <taxon>asterids</taxon>
        <taxon>lamiids</taxon>
        <taxon>Lamiales</taxon>
        <taxon>Orobanchaceae</taxon>
        <taxon>Orobanchaceae incertae sedis</taxon>
        <taxon>Phtheirospermum</taxon>
    </lineage>
</organism>
<accession>A0A830CYX7</accession>
<feature type="chain" id="PRO_5032640175" evidence="1">
    <location>
        <begin position="22"/>
        <end position="104"/>
    </location>
</feature>
<protein>
    <submittedName>
        <fullName evidence="2">Uncharacterized protein</fullName>
    </submittedName>
</protein>
<comment type="caution">
    <text evidence="2">The sequence shown here is derived from an EMBL/GenBank/DDBJ whole genome shotgun (WGS) entry which is preliminary data.</text>
</comment>
<keyword evidence="1" id="KW-0732">Signal</keyword>
<dbReference type="PANTHER" id="PTHR36619:SF2">
    <property type="entry name" value="OS04G0208900 PROTEIN"/>
    <property type="match status" value="1"/>
</dbReference>
<dbReference type="AlphaFoldDB" id="A0A830CYX7"/>
<dbReference type="EMBL" id="BMAC01000619">
    <property type="protein sequence ID" value="GFQ00236.1"/>
    <property type="molecule type" value="Genomic_DNA"/>
</dbReference>
<sequence length="104" mass="11427">MSNTLIFITLFLIFLSPTVLARHYPILPSAPSTALPKIGSKTSDLFTMTPTLNHKRQVFSGGEVKNCMPKGSPRSSAPSRYVNYHTLGSLRCFSGKNKKSTKLP</sequence>
<name>A0A830CYX7_9LAMI</name>
<keyword evidence="3" id="KW-1185">Reference proteome</keyword>
<dbReference type="PANTHER" id="PTHR36619">
    <property type="entry name" value="OS04G0208900 PROTEIN"/>
    <property type="match status" value="1"/>
</dbReference>
<evidence type="ECO:0000313" key="2">
    <source>
        <dbReference type="EMBL" id="GFQ00236.1"/>
    </source>
</evidence>
<evidence type="ECO:0000313" key="3">
    <source>
        <dbReference type="Proteomes" id="UP000653305"/>
    </source>
</evidence>
<feature type="signal peptide" evidence="1">
    <location>
        <begin position="1"/>
        <end position="21"/>
    </location>
</feature>
<proteinExistence type="predicted"/>
<reference evidence="2" key="1">
    <citation type="submission" date="2020-07" db="EMBL/GenBank/DDBJ databases">
        <title>Ethylene signaling mediates host invasion by parasitic plants.</title>
        <authorList>
            <person name="Yoshida S."/>
        </authorList>
    </citation>
    <scope>NUCLEOTIDE SEQUENCE</scope>
    <source>
        <strain evidence="2">Okayama</strain>
    </source>
</reference>
<gene>
    <name evidence="2" type="ORF">PHJA_002167600</name>
</gene>